<proteinExistence type="predicted"/>
<sequence>MDLSQLSDADLMALKANDLSKMSDQGLIALKGGQAVAPAQPTRQVPEIPQWQSAIVGAGKGITDPLLAAGQYMGGKPAEFSQEVQRRMKPFQEANPMTFGAGQIGGSVLTGGALMKGAGMIPSFARANPYIQGAAIGGASGALTPTESGVSGMEAVQEIPQKVGLGAVGGAGGTAIGRGVANVVAPKLSEAAQKLIGEGVNLTPGQMMGGALRKIEDKLTSVPLLGDVIDYSRTKGIEEFNKAAFKRALDPIGGVVPKETGRAGVEAVKTQISDAYNTLLPKMSFVPDKPLYDSLSRLDKVVVGLPKAENKMVADNVKAIIQKHMPENGLISGGSYKAIESDLGELASNYAGSKGTDAMVGNAYKQALGQVRQALSRSNPEYAEELGNINKAFANFSRIRRAGSMANTQEMITPAQLANAVKAADESAGKGATATGKALMQDLTDAGVQVLPSKIPDSGTAGRSALVSALLGAGGAGSYQAYPTVTALGAGIAGTAALPYLPGARNALTTLVGKRPEAAKKLADAIRELTPSMAAPAAQKSVGE</sequence>
<organism evidence="1">
    <name type="scientific">uncultured Caudovirales phage</name>
    <dbReference type="NCBI Taxonomy" id="2100421"/>
    <lineage>
        <taxon>Viruses</taxon>
        <taxon>Duplodnaviria</taxon>
        <taxon>Heunggongvirae</taxon>
        <taxon>Uroviricota</taxon>
        <taxon>Caudoviricetes</taxon>
        <taxon>Peduoviridae</taxon>
        <taxon>Maltschvirus</taxon>
        <taxon>Maltschvirus maltsch</taxon>
    </lineage>
</organism>
<reference evidence="1" key="1">
    <citation type="submission" date="2020-05" db="EMBL/GenBank/DDBJ databases">
        <authorList>
            <person name="Chiriac C."/>
            <person name="Salcher M."/>
            <person name="Ghai R."/>
            <person name="Kavagutti S V."/>
        </authorList>
    </citation>
    <scope>NUCLEOTIDE SEQUENCE</scope>
</reference>
<accession>A0A6J7WID1</accession>
<protein>
    <submittedName>
        <fullName evidence="1">Uncharacterized protein</fullName>
    </submittedName>
</protein>
<name>A0A6J7WID1_9CAUD</name>
<evidence type="ECO:0000313" key="1">
    <source>
        <dbReference type="EMBL" id="CAB5217711.1"/>
    </source>
</evidence>
<dbReference type="EMBL" id="LR798254">
    <property type="protein sequence ID" value="CAB5217711.1"/>
    <property type="molecule type" value="Genomic_DNA"/>
</dbReference>
<gene>
    <name evidence="1" type="ORF">UFOVP202_2</name>
</gene>